<dbReference type="Gene3D" id="3.40.50.850">
    <property type="entry name" value="Isochorismatase-like"/>
    <property type="match status" value="1"/>
</dbReference>
<organism evidence="3">
    <name type="scientific">marine sediment metagenome</name>
    <dbReference type="NCBI Taxonomy" id="412755"/>
    <lineage>
        <taxon>unclassified sequences</taxon>
        <taxon>metagenomes</taxon>
        <taxon>ecological metagenomes</taxon>
    </lineage>
</organism>
<reference evidence="3" key="1">
    <citation type="journal article" date="2014" name="Front. Microbiol.">
        <title>High frequency of phylogenetically diverse reductive dehalogenase-homologous genes in deep subseafloor sedimentary metagenomes.</title>
        <authorList>
            <person name="Kawai M."/>
            <person name="Futagami T."/>
            <person name="Toyoda A."/>
            <person name="Takaki Y."/>
            <person name="Nishi S."/>
            <person name="Hori S."/>
            <person name="Arai W."/>
            <person name="Tsubouchi T."/>
            <person name="Morono Y."/>
            <person name="Uchiyama I."/>
            <person name="Ito T."/>
            <person name="Fujiyama A."/>
            <person name="Inagaki F."/>
            <person name="Takami H."/>
        </authorList>
    </citation>
    <scope>NUCLEOTIDE SEQUENCE</scope>
    <source>
        <strain evidence="3">Expedition CK06-06</strain>
    </source>
</reference>
<dbReference type="InterPro" id="IPR000868">
    <property type="entry name" value="Isochorismatase-like_dom"/>
</dbReference>
<keyword evidence="1" id="KW-0378">Hydrolase</keyword>
<comment type="caution">
    <text evidence="3">The sequence shown here is derived from an EMBL/GenBank/DDBJ whole genome shotgun (WGS) entry which is preliminary data.</text>
</comment>
<feature type="non-terminal residue" evidence="3">
    <location>
        <position position="1"/>
    </location>
</feature>
<sequence>AAYLIQHQVDTLLITGCSTSACIRATATDAKSYRFRPVIVRDCVGDRSAACHVFTLHDVQARFADVVSLKETLDYLCREKSHR</sequence>
<evidence type="ECO:0000259" key="2">
    <source>
        <dbReference type="Pfam" id="PF00857"/>
    </source>
</evidence>
<name>X0USC9_9ZZZZ</name>
<gene>
    <name evidence="3" type="ORF">S01H1_31563</name>
</gene>
<evidence type="ECO:0000256" key="1">
    <source>
        <dbReference type="ARBA" id="ARBA00022801"/>
    </source>
</evidence>
<dbReference type="PANTHER" id="PTHR43540:SF1">
    <property type="entry name" value="ISOCHORISMATASE HYDROLASE"/>
    <property type="match status" value="1"/>
</dbReference>
<feature type="domain" description="Isochorismatase-like" evidence="2">
    <location>
        <begin position="2"/>
        <end position="70"/>
    </location>
</feature>
<evidence type="ECO:0000313" key="3">
    <source>
        <dbReference type="EMBL" id="GAF91370.1"/>
    </source>
</evidence>
<accession>X0USC9</accession>
<dbReference type="PANTHER" id="PTHR43540">
    <property type="entry name" value="PEROXYUREIDOACRYLATE/UREIDOACRYLATE AMIDOHYDROLASE-RELATED"/>
    <property type="match status" value="1"/>
</dbReference>
<protein>
    <recommendedName>
        <fullName evidence="2">Isochorismatase-like domain-containing protein</fullName>
    </recommendedName>
</protein>
<proteinExistence type="predicted"/>
<dbReference type="Pfam" id="PF00857">
    <property type="entry name" value="Isochorismatase"/>
    <property type="match status" value="1"/>
</dbReference>
<dbReference type="InterPro" id="IPR050272">
    <property type="entry name" value="Isochorismatase-like_hydrls"/>
</dbReference>
<dbReference type="GO" id="GO:0016787">
    <property type="term" value="F:hydrolase activity"/>
    <property type="evidence" value="ECO:0007669"/>
    <property type="project" value="UniProtKB-KW"/>
</dbReference>
<dbReference type="InterPro" id="IPR036380">
    <property type="entry name" value="Isochorismatase-like_sf"/>
</dbReference>
<dbReference type="AlphaFoldDB" id="X0USC9"/>
<dbReference type="SUPFAM" id="SSF52499">
    <property type="entry name" value="Isochorismatase-like hydrolases"/>
    <property type="match status" value="1"/>
</dbReference>
<dbReference type="EMBL" id="BARS01019478">
    <property type="protein sequence ID" value="GAF91370.1"/>
    <property type="molecule type" value="Genomic_DNA"/>
</dbReference>